<dbReference type="Proteomes" id="UP000092460">
    <property type="component" value="Unassembled WGS sequence"/>
</dbReference>
<evidence type="ECO:0000313" key="2">
    <source>
        <dbReference type="Proteomes" id="UP000092460"/>
    </source>
</evidence>
<sequence length="111" mass="13054">MNVFCYCAMQQQHKFKIFLWLDHLQTSSGSLIKFPCLSSANELSPHLIIISLLTNSIESVWCNKLMAKKSLRIFLQWGNRDSFDGDMCDEENAAREWGRQRIETEPERWKI</sequence>
<reference evidence="2" key="1">
    <citation type="submission" date="2015-01" db="EMBL/GenBank/DDBJ databases">
        <authorList>
            <person name="Aksoy S."/>
            <person name="Warren W."/>
            <person name="Wilson R.K."/>
        </authorList>
    </citation>
    <scope>NUCLEOTIDE SEQUENCE [LARGE SCALE GENOMIC DNA]</scope>
    <source>
        <strain evidence="2">IAEA</strain>
    </source>
</reference>
<dbReference type="EMBL" id="JXJN01011485">
    <property type="status" value="NOT_ANNOTATED_CDS"/>
    <property type="molecule type" value="Genomic_DNA"/>
</dbReference>
<protein>
    <submittedName>
        <fullName evidence="1">Uncharacterized protein</fullName>
    </submittedName>
</protein>
<dbReference type="VEuPathDB" id="VectorBase:GPPI024890"/>
<dbReference type="EnsemblMetazoa" id="GPPI024890-RA">
    <property type="protein sequence ID" value="GPPI024890-PA"/>
    <property type="gene ID" value="GPPI024890"/>
</dbReference>
<evidence type="ECO:0000313" key="1">
    <source>
        <dbReference type="EnsemblMetazoa" id="GPPI024890-PA"/>
    </source>
</evidence>
<dbReference type="AlphaFoldDB" id="A0A1B0BBJ6"/>
<name>A0A1B0BBJ6_9MUSC</name>
<proteinExistence type="predicted"/>
<reference evidence="1" key="2">
    <citation type="submission" date="2020-05" db="UniProtKB">
        <authorList>
            <consortium name="EnsemblMetazoa"/>
        </authorList>
    </citation>
    <scope>IDENTIFICATION</scope>
    <source>
        <strain evidence="1">IAEA</strain>
    </source>
</reference>
<keyword evidence="2" id="KW-1185">Reference proteome</keyword>
<accession>A0A1B0BBJ6</accession>
<organism evidence="1 2">
    <name type="scientific">Glossina palpalis gambiensis</name>
    <dbReference type="NCBI Taxonomy" id="67801"/>
    <lineage>
        <taxon>Eukaryota</taxon>
        <taxon>Metazoa</taxon>
        <taxon>Ecdysozoa</taxon>
        <taxon>Arthropoda</taxon>
        <taxon>Hexapoda</taxon>
        <taxon>Insecta</taxon>
        <taxon>Pterygota</taxon>
        <taxon>Neoptera</taxon>
        <taxon>Endopterygota</taxon>
        <taxon>Diptera</taxon>
        <taxon>Brachycera</taxon>
        <taxon>Muscomorpha</taxon>
        <taxon>Hippoboscoidea</taxon>
        <taxon>Glossinidae</taxon>
        <taxon>Glossina</taxon>
    </lineage>
</organism>